<dbReference type="InterPro" id="IPR002563">
    <property type="entry name" value="Flavin_Rdtase-like_dom"/>
</dbReference>
<comment type="cofactor">
    <cofactor evidence="1">
        <name>FMN</name>
        <dbReference type="ChEBI" id="CHEBI:58210"/>
    </cofactor>
</comment>
<dbReference type="SUPFAM" id="SSF50475">
    <property type="entry name" value="FMN-binding split barrel"/>
    <property type="match status" value="1"/>
</dbReference>
<evidence type="ECO:0000256" key="4">
    <source>
        <dbReference type="ARBA" id="ARBA00038054"/>
    </source>
</evidence>
<evidence type="ECO:0000256" key="1">
    <source>
        <dbReference type="ARBA" id="ARBA00001917"/>
    </source>
</evidence>
<dbReference type="PANTHER" id="PTHR33798:SF5">
    <property type="entry name" value="FLAVIN REDUCTASE LIKE DOMAIN-CONTAINING PROTEIN"/>
    <property type="match status" value="1"/>
</dbReference>
<dbReference type="OrthoDB" id="9794638at2"/>
<dbReference type="PANTHER" id="PTHR33798">
    <property type="entry name" value="FLAVOPROTEIN OXYGENASE"/>
    <property type="match status" value="1"/>
</dbReference>
<dbReference type="Pfam" id="PF01613">
    <property type="entry name" value="Flavin_Reduct"/>
    <property type="match status" value="1"/>
</dbReference>
<dbReference type="SMART" id="SM00903">
    <property type="entry name" value="Flavin_Reduct"/>
    <property type="match status" value="1"/>
</dbReference>
<accession>A0A6L3ZE14</accession>
<protein>
    <submittedName>
        <fullName evidence="6">Flavin reductase family protein</fullName>
    </submittedName>
</protein>
<reference evidence="6 7" key="1">
    <citation type="submission" date="2019-10" db="EMBL/GenBank/DDBJ databases">
        <title>Genome sequence of Phaeocystidibacter marisrubri JCM30614 (type strain).</title>
        <authorList>
            <person name="Bowman J.P."/>
        </authorList>
    </citation>
    <scope>NUCLEOTIDE SEQUENCE [LARGE SCALE GENOMIC DNA]</scope>
    <source>
        <strain evidence="6 7">JCM 30614</strain>
    </source>
</reference>
<comment type="caution">
    <text evidence="6">The sequence shown here is derived from an EMBL/GenBank/DDBJ whole genome shotgun (WGS) entry which is preliminary data.</text>
</comment>
<evidence type="ECO:0000313" key="6">
    <source>
        <dbReference type="EMBL" id="KAB2816061.1"/>
    </source>
</evidence>
<name>A0A6L3ZE14_9FLAO</name>
<organism evidence="6 7">
    <name type="scientific">Phaeocystidibacter marisrubri</name>
    <dbReference type="NCBI Taxonomy" id="1577780"/>
    <lineage>
        <taxon>Bacteria</taxon>
        <taxon>Pseudomonadati</taxon>
        <taxon>Bacteroidota</taxon>
        <taxon>Flavobacteriia</taxon>
        <taxon>Flavobacteriales</taxon>
        <taxon>Phaeocystidibacteraceae</taxon>
        <taxon>Phaeocystidibacter</taxon>
    </lineage>
</organism>
<evidence type="ECO:0000256" key="2">
    <source>
        <dbReference type="ARBA" id="ARBA00022630"/>
    </source>
</evidence>
<dbReference type="InterPro" id="IPR012349">
    <property type="entry name" value="Split_barrel_FMN-bd"/>
</dbReference>
<dbReference type="Gene3D" id="2.30.110.10">
    <property type="entry name" value="Electron Transport, Fmn-binding Protein, Chain A"/>
    <property type="match status" value="1"/>
</dbReference>
<dbReference type="EMBL" id="WBVQ01000002">
    <property type="protein sequence ID" value="KAB2816061.1"/>
    <property type="molecule type" value="Genomic_DNA"/>
</dbReference>
<proteinExistence type="inferred from homology"/>
<evidence type="ECO:0000256" key="3">
    <source>
        <dbReference type="ARBA" id="ARBA00022643"/>
    </source>
</evidence>
<evidence type="ECO:0000313" key="7">
    <source>
        <dbReference type="Proteomes" id="UP000484164"/>
    </source>
</evidence>
<dbReference type="Proteomes" id="UP000484164">
    <property type="component" value="Unassembled WGS sequence"/>
</dbReference>
<keyword evidence="7" id="KW-1185">Reference proteome</keyword>
<dbReference type="GO" id="GO:0016646">
    <property type="term" value="F:oxidoreductase activity, acting on the CH-NH group of donors, NAD or NADP as acceptor"/>
    <property type="evidence" value="ECO:0007669"/>
    <property type="project" value="UniProtKB-ARBA"/>
</dbReference>
<gene>
    <name evidence="6" type="ORF">F8C82_10240</name>
</gene>
<sequence>MLRIDPKELETKELHSHLLSSISPRPIALASTIDEDGNVNLSPFSFFNVFSANPPIAIFSPARRVRNNTTKDTLSNVKATKEVVINIVNYAMVEQTSLSSTEYPTGVNEFVKAGFTELESEVVRAPRVAESPVQMECIVKEVIELGDHGGAGNLVVCEVVLMHIDKSILGEDGKIDQHKIDTVGRLGKDWYVRASGDALFTVEKPLSRLGIGVDQIPKRIRESFILSGNDLGKLGNVESLPKDSEIEEFSKHHRIQSIMDSTTDGLERREMLHYYAKELLEEGKVEKAWKALLVDKLNRS</sequence>
<feature type="domain" description="Flavin reductase like" evidence="5">
    <location>
        <begin position="22"/>
        <end position="178"/>
    </location>
</feature>
<evidence type="ECO:0000259" key="5">
    <source>
        <dbReference type="SMART" id="SM00903"/>
    </source>
</evidence>
<dbReference type="GO" id="GO:0010181">
    <property type="term" value="F:FMN binding"/>
    <property type="evidence" value="ECO:0007669"/>
    <property type="project" value="InterPro"/>
</dbReference>
<comment type="similarity">
    <text evidence="4">Belongs to the flavoredoxin family.</text>
</comment>
<keyword evidence="2" id="KW-0285">Flavoprotein</keyword>
<keyword evidence="3" id="KW-0288">FMN</keyword>
<dbReference type="AlphaFoldDB" id="A0A6L3ZE14"/>
<dbReference type="RefSeq" id="WP_151693490.1">
    <property type="nucleotide sequence ID" value="NZ_BMGX01000001.1"/>
</dbReference>